<evidence type="ECO:0000256" key="5">
    <source>
        <dbReference type="ARBA" id="ARBA00022989"/>
    </source>
</evidence>
<keyword evidence="5 7" id="KW-1133">Transmembrane helix</keyword>
<gene>
    <name evidence="9" type="ORF">KKP3000_001624</name>
</gene>
<keyword evidence="6 7" id="KW-0472">Membrane</keyword>
<evidence type="ECO:0000256" key="1">
    <source>
        <dbReference type="ARBA" id="ARBA00004651"/>
    </source>
</evidence>
<feature type="transmembrane region" description="Helical" evidence="7">
    <location>
        <begin position="54"/>
        <end position="73"/>
    </location>
</feature>
<evidence type="ECO:0000259" key="8">
    <source>
        <dbReference type="PROSITE" id="PS50928"/>
    </source>
</evidence>
<comment type="similarity">
    <text evidence="7">Belongs to the binding-protein-dependent transport system permease family.</text>
</comment>
<evidence type="ECO:0000313" key="10">
    <source>
        <dbReference type="Proteomes" id="UP001579974"/>
    </source>
</evidence>
<feature type="transmembrane region" description="Helical" evidence="7">
    <location>
        <begin position="179"/>
        <end position="207"/>
    </location>
</feature>
<keyword evidence="10" id="KW-1185">Reference proteome</keyword>
<keyword evidence="3" id="KW-1003">Cell membrane</keyword>
<evidence type="ECO:0000256" key="4">
    <source>
        <dbReference type="ARBA" id="ARBA00022692"/>
    </source>
</evidence>
<feature type="transmembrane region" description="Helical" evidence="7">
    <location>
        <begin position="85"/>
        <end position="106"/>
    </location>
</feature>
<accession>A0ABV5AJW6</accession>
<name>A0ABV5AJW6_9BACL</name>
<keyword evidence="4 7" id="KW-0812">Transmembrane</keyword>
<evidence type="ECO:0000256" key="7">
    <source>
        <dbReference type="RuleBase" id="RU363032"/>
    </source>
</evidence>
<evidence type="ECO:0000256" key="2">
    <source>
        <dbReference type="ARBA" id="ARBA00022448"/>
    </source>
</evidence>
<dbReference type="EMBL" id="JBDXSU010000022">
    <property type="protein sequence ID" value="MFB5192421.1"/>
    <property type="molecule type" value="Genomic_DNA"/>
</dbReference>
<feature type="domain" description="ABC transmembrane type-1" evidence="8">
    <location>
        <begin position="47"/>
        <end position="246"/>
    </location>
</feature>
<comment type="caution">
    <text evidence="9">The sequence shown here is derived from an EMBL/GenBank/DDBJ whole genome shotgun (WGS) entry which is preliminary data.</text>
</comment>
<dbReference type="CDD" id="cd06261">
    <property type="entry name" value="TM_PBP2"/>
    <property type="match status" value="1"/>
</dbReference>
<evidence type="ECO:0000313" key="9">
    <source>
        <dbReference type="EMBL" id="MFB5192421.1"/>
    </source>
</evidence>
<evidence type="ECO:0000256" key="3">
    <source>
        <dbReference type="ARBA" id="ARBA00022475"/>
    </source>
</evidence>
<dbReference type="InterPro" id="IPR000515">
    <property type="entry name" value="MetI-like"/>
</dbReference>
<proteinExistence type="inferred from homology"/>
<dbReference type="Pfam" id="PF00528">
    <property type="entry name" value="BPD_transp_1"/>
    <property type="match status" value="1"/>
</dbReference>
<dbReference type="PANTHER" id="PTHR30183">
    <property type="entry name" value="MOLYBDENUM TRANSPORT SYSTEM PERMEASE PROTEIN MODB"/>
    <property type="match status" value="1"/>
</dbReference>
<evidence type="ECO:0000256" key="6">
    <source>
        <dbReference type="ARBA" id="ARBA00023136"/>
    </source>
</evidence>
<dbReference type="RefSeq" id="WP_275473276.1">
    <property type="nucleotide sequence ID" value="NZ_CP162940.1"/>
</dbReference>
<dbReference type="Proteomes" id="UP001579974">
    <property type="component" value="Unassembled WGS sequence"/>
</dbReference>
<reference evidence="9 10" key="1">
    <citation type="journal article" date="2024" name="Int. J. Mol. Sci.">
        <title>Exploration of Alicyclobacillus spp. Genome in Search of Antibiotic Resistance.</title>
        <authorList>
            <person name="Bucka-Kolendo J."/>
            <person name="Kiousi D.E."/>
            <person name="Dekowska A."/>
            <person name="Mikolajczuk-Szczyrba A."/>
            <person name="Karadedos D.M."/>
            <person name="Michael P."/>
            <person name="Galanis A."/>
            <person name="Sokolowska B."/>
        </authorList>
    </citation>
    <scope>NUCLEOTIDE SEQUENCE [LARGE SCALE GENOMIC DNA]</scope>
    <source>
        <strain evidence="9 10">KKP 3000</strain>
    </source>
</reference>
<dbReference type="Gene3D" id="1.10.3720.10">
    <property type="entry name" value="MetI-like"/>
    <property type="match status" value="1"/>
</dbReference>
<dbReference type="InterPro" id="IPR035906">
    <property type="entry name" value="MetI-like_sf"/>
</dbReference>
<sequence length="259" mass="28335">MKLLKYSVILTALLCTSFLLLPLLALLFHISWSSLLQTWSGPGNQPFVTSLETTFITMAVVIVFGTPLGWLLARGRHRIWRLVEYVLLIPLLMPPLVIGLLLIYAYGPYGFIGEALGHWHISASNTILAVIIAQIYESIPYYVFSAQGAFSQVDRGFELTSYSLGRPPASTFYNITLPLALPGLGVGFTMAFARAIGAYGAVMVVAYNPHTLPVSIWVALEEQGLPTALQLALLLLVTALPLPLAMILWRRVRHAGTAA</sequence>
<dbReference type="PROSITE" id="PS50928">
    <property type="entry name" value="ABC_TM1"/>
    <property type="match status" value="1"/>
</dbReference>
<dbReference type="PANTHER" id="PTHR30183:SF3">
    <property type="entry name" value="MOLYBDENUM TRANSPORT SYSTEM PERMEASE PROTEIN MODB"/>
    <property type="match status" value="1"/>
</dbReference>
<keyword evidence="2 7" id="KW-0813">Transport</keyword>
<feature type="transmembrane region" description="Helical" evidence="7">
    <location>
        <begin position="227"/>
        <end position="249"/>
    </location>
</feature>
<organism evidence="9 10">
    <name type="scientific">Alicyclobacillus fastidiosus</name>
    <dbReference type="NCBI Taxonomy" id="392011"/>
    <lineage>
        <taxon>Bacteria</taxon>
        <taxon>Bacillati</taxon>
        <taxon>Bacillota</taxon>
        <taxon>Bacilli</taxon>
        <taxon>Bacillales</taxon>
        <taxon>Alicyclobacillaceae</taxon>
        <taxon>Alicyclobacillus</taxon>
    </lineage>
</organism>
<protein>
    <submittedName>
        <fullName evidence="9">ABC transporter permease</fullName>
    </submittedName>
</protein>
<comment type="subcellular location">
    <subcellularLocation>
        <location evidence="1 7">Cell membrane</location>
        <topology evidence="1 7">Multi-pass membrane protein</topology>
    </subcellularLocation>
</comment>
<dbReference type="SUPFAM" id="SSF161098">
    <property type="entry name" value="MetI-like"/>
    <property type="match status" value="1"/>
</dbReference>